<feature type="signal peptide" evidence="1">
    <location>
        <begin position="1"/>
        <end position="26"/>
    </location>
</feature>
<feature type="chain" id="PRO_5012450891" description="TadE-like protein" evidence="1">
    <location>
        <begin position="27"/>
        <end position="106"/>
    </location>
</feature>
<keyword evidence="1" id="KW-0732">Signal</keyword>
<name>A0A2A9EYY4_9MICO</name>
<dbReference type="Proteomes" id="UP000224130">
    <property type="component" value="Unassembled WGS sequence"/>
</dbReference>
<evidence type="ECO:0000313" key="2">
    <source>
        <dbReference type="EMBL" id="PFG43776.1"/>
    </source>
</evidence>
<organism evidence="2 3">
    <name type="scientific">Isoptericola jiangsuensis</name>
    <dbReference type="NCBI Taxonomy" id="548579"/>
    <lineage>
        <taxon>Bacteria</taxon>
        <taxon>Bacillati</taxon>
        <taxon>Actinomycetota</taxon>
        <taxon>Actinomycetes</taxon>
        <taxon>Micrococcales</taxon>
        <taxon>Promicromonosporaceae</taxon>
        <taxon>Isoptericola</taxon>
    </lineage>
</organism>
<gene>
    <name evidence="2" type="ORF">ATJ88_2484</name>
</gene>
<keyword evidence="3" id="KW-1185">Reference proteome</keyword>
<evidence type="ECO:0000313" key="3">
    <source>
        <dbReference type="Proteomes" id="UP000224130"/>
    </source>
</evidence>
<comment type="caution">
    <text evidence="2">The sequence shown here is derived from an EMBL/GenBank/DDBJ whole genome shotgun (WGS) entry which is preliminary data.</text>
</comment>
<evidence type="ECO:0008006" key="4">
    <source>
        <dbReference type="Google" id="ProtNLM"/>
    </source>
</evidence>
<proteinExistence type="predicted"/>
<dbReference type="OrthoDB" id="4227347at2"/>
<accession>A0A2A9EYY4</accession>
<reference evidence="2 3" key="1">
    <citation type="submission" date="2017-10" db="EMBL/GenBank/DDBJ databases">
        <title>Sequencing the genomes of 1000 actinobacteria strains.</title>
        <authorList>
            <person name="Klenk H.-P."/>
        </authorList>
    </citation>
    <scope>NUCLEOTIDE SEQUENCE [LARGE SCALE GENOMIC DNA]</scope>
    <source>
        <strain evidence="2 3">DSM 21863</strain>
    </source>
</reference>
<dbReference type="EMBL" id="PDJJ01000001">
    <property type="protein sequence ID" value="PFG43776.1"/>
    <property type="molecule type" value="Genomic_DNA"/>
</dbReference>
<evidence type="ECO:0000256" key="1">
    <source>
        <dbReference type="SAM" id="SignalP"/>
    </source>
</evidence>
<dbReference type="AlphaFoldDB" id="A0A2A9EYY4"/>
<sequence>MPVVLTLFFLGLQAALLYMGRTAALAAAQEGAQVAAGESGTIAGGIAAAQGLADASTMVLESMSVTGVKTATEAHMTVSVRVASLVPGWQPQVTASVAMPVEEVTG</sequence>
<protein>
    <recommendedName>
        <fullName evidence="4">TadE-like protein</fullName>
    </recommendedName>
</protein>